<proteinExistence type="predicted"/>
<reference evidence="2" key="1">
    <citation type="journal article" date="2023" name="GigaByte">
        <title>Genome assembly of the bearded iris, Iris pallida Lam.</title>
        <authorList>
            <person name="Bruccoleri R.E."/>
            <person name="Oakeley E.J."/>
            <person name="Faust A.M.E."/>
            <person name="Altorfer M."/>
            <person name="Dessus-Babus S."/>
            <person name="Burckhardt D."/>
            <person name="Oertli M."/>
            <person name="Naumann U."/>
            <person name="Petersen F."/>
            <person name="Wong J."/>
        </authorList>
    </citation>
    <scope>NUCLEOTIDE SEQUENCE</scope>
    <source>
        <tissue evidence="2">Leaf</tissue>
    </source>
</reference>
<dbReference type="EMBL" id="JANAVB010006200">
    <property type="protein sequence ID" value="KAJ6845404.1"/>
    <property type="molecule type" value="Genomic_DNA"/>
</dbReference>
<name>A0AAX6HY33_IRIPA</name>
<dbReference type="AlphaFoldDB" id="A0AAX6HY33"/>
<dbReference type="Proteomes" id="UP001140949">
    <property type="component" value="Unassembled WGS sequence"/>
</dbReference>
<feature type="region of interest" description="Disordered" evidence="1">
    <location>
        <begin position="28"/>
        <end position="49"/>
    </location>
</feature>
<accession>A0AAX6HY33</accession>
<reference evidence="2" key="2">
    <citation type="submission" date="2023-04" db="EMBL/GenBank/DDBJ databases">
        <authorList>
            <person name="Bruccoleri R.E."/>
            <person name="Oakeley E.J."/>
            <person name="Faust A.-M."/>
            <person name="Dessus-Babus S."/>
            <person name="Altorfer M."/>
            <person name="Burckhardt D."/>
            <person name="Oertli M."/>
            <person name="Naumann U."/>
            <person name="Petersen F."/>
            <person name="Wong J."/>
        </authorList>
    </citation>
    <scope>NUCLEOTIDE SEQUENCE</scope>
    <source>
        <strain evidence="2">GSM-AAB239-AS_SAM_17_03QT</strain>
        <tissue evidence="2">Leaf</tissue>
    </source>
</reference>
<keyword evidence="3" id="KW-1185">Reference proteome</keyword>
<comment type="caution">
    <text evidence="2">The sequence shown here is derived from an EMBL/GenBank/DDBJ whole genome shotgun (WGS) entry which is preliminary data.</text>
</comment>
<organism evidence="2 3">
    <name type="scientific">Iris pallida</name>
    <name type="common">Sweet iris</name>
    <dbReference type="NCBI Taxonomy" id="29817"/>
    <lineage>
        <taxon>Eukaryota</taxon>
        <taxon>Viridiplantae</taxon>
        <taxon>Streptophyta</taxon>
        <taxon>Embryophyta</taxon>
        <taxon>Tracheophyta</taxon>
        <taxon>Spermatophyta</taxon>
        <taxon>Magnoliopsida</taxon>
        <taxon>Liliopsida</taxon>
        <taxon>Asparagales</taxon>
        <taxon>Iridaceae</taxon>
        <taxon>Iridoideae</taxon>
        <taxon>Irideae</taxon>
        <taxon>Iris</taxon>
    </lineage>
</organism>
<gene>
    <name evidence="2" type="ORF">M6B38_287665</name>
</gene>
<sequence>MGSRVGRTEEAVACRSCQLEASEVERSRRMARSVRRTNPTTGRGVGEGFWRSPGGGYGVVEVLDGVGVALGQQSFWPKTRVEQRR</sequence>
<protein>
    <submittedName>
        <fullName evidence="2">Uncharacterized protein</fullName>
    </submittedName>
</protein>
<evidence type="ECO:0000313" key="2">
    <source>
        <dbReference type="EMBL" id="KAJ6845404.1"/>
    </source>
</evidence>
<evidence type="ECO:0000313" key="3">
    <source>
        <dbReference type="Proteomes" id="UP001140949"/>
    </source>
</evidence>
<evidence type="ECO:0000256" key="1">
    <source>
        <dbReference type="SAM" id="MobiDB-lite"/>
    </source>
</evidence>